<dbReference type="KEGG" id="gtt:GUITHDRAFT_142129"/>
<dbReference type="HOGENOM" id="CLU_981595_0_0_1"/>
<dbReference type="EnsemblProtists" id="EKX41199">
    <property type="protein sequence ID" value="EKX41199"/>
    <property type="gene ID" value="GUITHDRAFT_142129"/>
</dbReference>
<sequence length="284" mass="31733">MMWEQRQGGVCRGPLETICSQADPLSNGDRIITHAEEEEEEEEDVCALCGRSISSVAYEAGDERTKIATAIAEAYSDMMVNPANMNEEEQEELLALNEMLEWEDDIEEAMKAEEKEKLICFQCKQLKQCNQSRLGGEAVQTGRNTGGSPEGTYTGEFFRAKDKSMCRWSRSIAAGRCLRANDPVRTNGCKRRATCGNPRTNKEGCNRRATYGEPGRRALYCSHHKSASSLLNFHSLLCGRKEMQASGCQRRALYGMSEGQARFCGTHKNASHINCDVRRCDFQG</sequence>
<evidence type="ECO:0000313" key="3">
    <source>
        <dbReference type="Proteomes" id="UP000011087"/>
    </source>
</evidence>
<organism evidence="1">
    <name type="scientific">Guillardia theta (strain CCMP2712)</name>
    <name type="common">Cryptophyte</name>
    <dbReference type="NCBI Taxonomy" id="905079"/>
    <lineage>
        <taxon>Eukaryota</taxon>
        <taxon>Cryptophyceae</taxon>
        <taxon>Pyrenomonadales</taxon>
        <taxon>Geminigeraceae</taxon>
        <taxon>Guillardia</taxon>
    </lineage>
</organism>
<dbReference type="SMART" id="SM01425">
    <property type="entry name" value="EsV_1_7"/>
    <property type="match status" value="2"/>
</dbReference>
<reference evidence="2" key="3">
    <citation type="submission" date="2015-06" db="UniProtKB">
        <authorList>
            <consortium name="EnsemblProtists"/>
        </authorList>
    </citation>
    <scope>IDENTIFICATION</scope>
</reference>
<evidence type="ECO:0000313" key="2">
    <source>
        <dbReference type="EnsemblProtists" id="EKX41199"/>
    </source>
</evidence>
<reference evidence="3" key="2">
    <citation type="submission" date="2012-11" db="EMBL/GenBank/DDBJ databases">
        <authorList>
            <person name="Kuo A."/>
            <person name="Curtis B.A."/>
            <person name="Tanifuji G."/>
            <person name="Burki F."/>
            <person name="Gruber A."/>
            <person name="Irimia M."/>
            <person name="Maruyama S."/>
            <person name="Arias M.C."/>
            <person name="Ball S.G."/>
            <person name="Gile G.H."/>
            <person name="Hirakawa Y."/>
            <person name="Hopkins J.F."/>
            <person name="Rensing S.A."/>
            <person name="Schmutz J."/>
            <person name="Symeonidi A."/>
            <person name="Elias M."/>
            <person name="Eveleigh R.J."/>
            <person name="Herman E.K."/>
            <person name="Klute M.J."/>
            <person name="Nakayama T."/>
            <person name="Obornik M."/>
            <person name="Reyes-Prieto A."/>
            <person name="Armbrust E.V."/>
            <person name="Aves S.J."/>
            <person name="Beiko R.G."/>
            <person name="Coutinho P."/>
            <person name="Dacks J.B."/>
            <person name="Durnford D.G."/>
            <person name="Fast N.M."/>
            <person name="Green B.R."/>
            <person name="Grisdale C."/>
            <person name="Hempe F."/>
            <person name="Henrissat B."/>
            <person name="Hoppner M.P."/>
            <person name="Ishida K.-I."/>
            <person name="Kim E."/>
            <person name="Koreny L."/>
            <person name="Kroth P.G."/>
            <person name="Liu Y."/>
            <person name="Malik S.-B."/>
            <person name="Maier U.G."/>
            <person name="McRose D."/>
            <person name="Mock T."/>
            <person name="Neilson J.A."/>
            <person name="Onodera N.T."/>
            <person name="Poole A.M."/>
            <person name="Pritham E.J."/>
            <person name="Richards T.A."/>
            <person name="Rocap G."/>
            <person name="Roy S.W."/>
            <person name="Sarai C."/>
            <person name="Schaack S."/>
            <person name="Shirato S."/>
            <person name="Slamovits C.H."/>
            <person name="Spencer D.F."/>
            <person name="Suzuki S."/>
            <person name="Worden A.Z."/>
            <person name="Zauner S."/>
            <person name="Barry K."/>
            <person name="Bell C."/>
            <person name="Bharti A.K."/>
            <person name="Crow J.A."/>
            <person name="Grimwood J."/>
            <person name="Kramer R."/>
            <person name="Lindquist E."/>
            <person name="Lucas S."/>
            <person name="Salamov A."/>
            <person name="McFadden G.I."/>
            <person name="Lane C.E."/>
            <person name="Keeling P.J."/>
            <person name="Gray M.W."/>
            <person name="Grigoriev I.V."/>
            <person name="Archibald J.M."/>
        </authorList>
    </citation>
    <scope>NUCLEOTIDE SEQUENCE</scope>
    <source>
        <strain evidence="3">CCMP2712</strain>
    </source>
</reference>
<protein>
    <submittedName>
        <fullName evidence="1 2">Uncharacterized protein</fullName>
    </submittedName>
</protein>
<reference evidence="1 3" key="1">
    <citation type="journal article" date="2012" name="Nature">
        <title>Algal genomes reveal evolutionary mosaicism and the fate of nucleomorphs.</title>
        <authorList>
            <consortium name="DOE Joint Genome Institute"/>
            <person name="Curtis B.A."/>
            <person name="Tanifuji G."/>
            <person name="Burki F."/>
            <person name="Gruber A."/>
            <person name="Irimia M."/>
            <person name="Maruyama S."/>
            <person name="Arias M.C."/>
            <person name="Ball S.G."/>
            <person name="Gile G.H."/>
            <person name="Hirakawa Y."/>
            <person name="Hopkins J.F."/>
            <person name="Kuo A."/>
            <person name="Rensing S.A."/>
            <person name="Schmutz J."/>
            <person name="Symeonidi A."/>
            <person name="Elias M."/>
            <person name="Eveleigh R.J."/>
            <person name="Herman E.K."/>
            <person name="Klute M.J."/>
            <person name="Nakayama T."/>
            <person name="Obornik M."/>
            <person name="Reyes-Prieto A."/>
            <person name="Armbrust E.V."/>
            <person name="Aves S.J."/>
            <person name="Beiko R.G."/>
            <person name="Coutinho P."/>
            <person name="Dacks J.B."/>
            <person name="Durnford D.G."/>
            <person name="Fast N.M."/>
            <person name="Green B.R."/>
            <person name="Grisdale C.J."/>
            <person name="Hempel F."/>
            <person name="Henrissat B."/>
            <person name="Hoppner M.P."/>
            <person name="Ishida K."/>
            <person name="Kim E."/>
            <person name="Koreny L."/>
            <person name="Kroth P.G."/>
            <person name="Liu Y."/>
            <person name="Malik S.B."/>
            <person name="Maier U.G."/>
            <person name="McRose D."/>
            <person name="Mock T."/>
            <person name="Neilson J.A."/>
            <person name="Onodera N.T."/>
            <person name="Poole A.M."/>
            <person name="Pritham E.J."/>
            <person name="Richards T.A."/>
            <person name="Rocap G."/>
            <person name="Roy S.W."/>
            <person name="Sarai C."/>
            <person name="Schaack S."/>
            <person name="Shirato S."/>
            <person name="Slamovits C.H."/>
            <person name="Spencer D.F."/>
            <person name="Suzuki S."/>
            <person name="Worden A.Z."/>
            <person name="Zauner S."/>
            <person name="Barry K."/>
            <person name="Bell C."/>
            <person name="Bharti A.K."/>
            <person name="Crow J.A."/>
            <person name="Grimwood J."/>
            <person name="Kramer R."/>
            <person name="Lindquist E."/>
            <person name="Lucas S."/>
            <person name="Salamov A."/>
            <person name="McFadden G.I."/>
            <person name="Lane C.E."/>
            <person name="Keeling P.J."/>
            <person name="Gray M.W."/>
            <person name="Grigoriev I.V."/>
            <person name="Archibald J.M."/>
        </authorList>
    </citation>
    <scope>NUCLEOTIDE SEQUENCE</scope>
    <source>
        <strain evidence="1 3">CCMP2712</strain>
    </source>
</reference>
<dbReference type="AlphaFoldDB" id="L1IZ73"/>
<dbReference type="Pfam" id="PF19114">
    <property type="entry name" value="EsV_1_7_cys"/>
    <property type="match status" value="3"/>
</dbReference>
<proteinExistence type="predicted"/>
<dbReference type="GeneID" id="17297913"/>
<dbReference type="InterPro" id="IPR043822">
    <property type="entry name" value="EsV_1_7_cys"/>
</dbReference>
<dbReference type="EMBL" id="JH993025">
    <property type="protein sequence ID" value="EKX41199.1"/>
    <property type="molecule type" value="Genomic_DNA"/>
</dbReference>
<accession>L1IZ73</accession>
<dbReference type="RefSeq" id="XP_005828179.1">
    <property type="nucleotide sequence ID" value="XM_005828122.1"/>
</dbReference>
<evidence type="ECO:0000313" key="1">
    <source>
        <dbReference type="EMBL" id="EKX41199.1"/>
    </source>
</evidence>
<gene>
    <name evidence="1" type="ORF">GUITHDRAFT_142129</name>
</gene>
<keyword evidence="3" id="KW-1185">Reference proteome</keyword>
<dbReference type="PaxDb" id="55529-EKX41199"/>
<dbReference type="Proteomes" id="UP000011087">
    <property type="component" value="Unassembled WGS sequence"/>
</dbReference>
<name>L1IZ73_GUITC</name>